<evidence type="ECO:0000259" key="1">
    <source>
        <dbReference type="PROSITE" id="PS50943"/>
    </source>
</evidence>
<evidence type="ECO:0000313" key="3">
    <source>
        <dbReference type="Proteomes" id="UP000199239"/>
    </source>
</evidence>
<dbReference type="SUPFAM" id="SSF47413">
    <property type="entry name" value="lambda repressor-like DNA-binding domains"/>
    <property type="match status" value="1"/>
</dbReference>
<proteinExistence type="predicted"/>
<dbReference type="InterPro" id="IPR010982">
    <property type="entry name" value="Lambda_DNA-bd_dom_sf"/>
</dbReference>
<keyword evidence="3" id="KW-1185">Reference proteome</keyword>
<protein>
    <recommendedName>
        <fullName evidence="1">HTH cro/C1-type domain-containing protein</fullName>
    </recommendedName>
</protein>
<dbReference type="EMBL" id="FPAJ01000001">
    <property type="protein sequence ID" value="SFS50618.1"/>
    <property type="molecule type" value="Genomic_DNA"/>
</dbReference>
<dbReference type="Proteomes" id="UP000199239">
    <property type="component" value="Unassembled WGS sequence"/>
</dbReference>
<gene>
    <name evidence="2" type="ORF">SAMN04488040_0675</name>
</gene>
<name>A0A1I6QEB9_9RHOB</name>
<dbReference type="InterPro" id="IPR001387">
    <property type="entry name" value="Cro/C1-type_HTH"/>
</dbReference>
<dbReference type="CDD" id="cd00093">
    <property type="entry name" value="HTH_XRE"/>
    <property type="match status" value="1"/>
</dbReference>
<evidence type="ECO:0000313" key="2">
    <source>
        <dbReference type="EMBL" id="SFS50618.1"/>
    </source>
</evidence>
<dbReference type="Gene3D" id="1.10.260.40">
    <property type="entry name" value="lambda repressor-like DNA-binding domains"/>
    <property type="match status" value="1"/>
</dbReference>
<dbReference type="RefSeq" id="WP_093914903.1">
    <property type="nucleotide sequence ID" value="NZ_FPAJ01000001.1"/>
</dbReference>
<dbReference type="STRING" id="394264.SAMN04488040_0675"/>
<dbReference type="GO" id="GO:0003677">
    <property type="term" value="F:DNA binding"/>
    <property type="evidence" value="ECO:0007669"/>
    <property type="project" value="InterPro"/>
</dbReference>
<dbReference type="AlphaFoldDB" id="A0A1I6QEB9"/>
<feature type="domain" description="HTH cro/C1-type" evidence="1">
    <location>
        <begin position="27"/>
        <end position="71"/>
    </location>
</feature>
<reference evidence="3" key="1">
    <citation type="submission" date="2016-10" db="EMBL/GenBank/DDBJ databases">
        <authorList>
            <person name="Varghese N."/>
            <person name="Submissions S."/>
        </authorList>
    </citation>
    <scope>NUCLEOTIDE SEQUENCE [LARGE SCALE GENOMIC DNA]</scope>
    <source>
        <strain evidence="3">DSM 23422</strain>
    </source>
</reference>
<dbReference type="OrthoDB" id="8902678at2"/>
<dbReference type="Pfam" id="PF13443">
    <property type="entry name" value="HTH_26"/>
    <property type="match status" value="1"/>
</dbReference>
<accession>A0A1I6QEB9</accession>
<organism evidence="2 3">
    <name type="scientific">Sulfitobacter marinus</name>
    <dbReference type="NCBI Taxonomy" id="394264"/>
    <lineage>
        <taxon>Bacteria</taxon>
        <taxon>Pseudomonadati</taxon>
        <taxon>Pseudomonadota</taxon>
        <taxon>Alphaproteobacteria</taxon>
        <taxon>Rhodobacterales</taxon>
        <taxon>Roseobacteraceae</taxon>
        <taxon>Sulfitobacter</taxon>
    </lineage>
</organism>
<sequence length="264" mass="29837">MAKTENPAKIRSVFGENLRLLSKDQPSITALASALGINRTQFNRYLSGESFPRPDILARICAFFDVNARIMLEPLDEIVKPASVSLGNYVNDFLMADITCIPESVFPSGFYRFSRRSFIDSDVFVIGLVYVCRKGNATYLRGYETAEAMRMQSLPTAPKYREFRGAVLPQEEGLAVIAGRKNAMTSSFNYLGRVASFGNNFWVGYTTRTIPEGSAGMRVTRVVYEYLTQETHYVLQAAREKGFYSVHDLPVFHQRLLRPDEEFS</sequence>
<dbReference type="PROSITE" id="PS50943">
    <property type="entry name" value="HTH_CROC1"/>
    <property type="match status" value="1"/>
</dbReference>